<dbReference type="PANTHER" id="PTHR11228">
    <property type="entry name" value="RADICAL SAM DOMAIN PROTEIN"/>
    <property type="match status" value="1"/>
</dbReference>
<reference evidence="7" key="1">
    <citation type="submission" date="2015-12" db="EMBL/GenBank/DDBJ databases">
        <authorList>
            <person name="Zhang G."/>
            <person name="Stingl U."/>
        </authorList>
    </citation>
    <scope>NUCLEOTIDE SEQUENCE [LARGE SCALE GENOMIC DNA]</scope>
    <source>
        <strain evidence="7">ZGT108</strain>
    </source>
</reference>
<gene>
    <name evidence="6" type="ORF">AVO44_06515</name>
</gene>
<evidence type="ECO:0000313" key="6">
    <source>
        <dbReference type="EMBL" id="KUJ79825.1"/>
    </source>
</evidence>
<dbReference type="EMBL" id="LQBP01000003">
    <property type="protein sequence ID" value="KUJ79825.1"/>
    <property type="molecule type" value="Genomic_DNA"/>
</dbReference>
<dbReference type="CDD" id="cd01335">
    <property type="entry name" value="Radical_SAM"/>
    <property type="match status" value="1"/>
</dbReference>
<keyword evidence="3" id="KW-0479">Metal-binding</keyword>
<evidence type="ECO:0000256" key="5">
    <source>
        <dbReference type="ARBA" id="ARBA00023014"/>
    </source>
</evidence>
<accession>A0A0X3TVU1</accession>
<sequence>MEAIQNESDVFTLIEHSDPMYGKIVVVDWMLGNSCSYACSYCPKSLHDGSIKWQKTSDIFHLYHQMREHYVTERDKIVWLQFTGGEPTMHPRIIDLLRHASGMDFKVSLISNASRTLRFWEKINSCLNNVILTYHSEFAELDHFIQVAAMMANRISVHINVTMDPARFDKIFQDAQELRAALPTATISLKPLRQDFGSKLYDYTEDQLRALSKGLPSKQILVGEKPRSLMRATTRTGHSETLPPNEFILRGMNRWRDYNCNVGLESLRVRGNGAVLRGVCGVGGVIGYLGEDIDLPSDPIRCTKDYCSCLGDILIRKEL</sequence>
<dbReference type="PANTHER" id="PTHR11228:SF7">
    <property type="entry name" value="PQQA PEPTIDE CYCLASE"/>
    <property type="match status" value="1"/>
</dbReference>
<proteinExistence type="predicted"/>
<dbReference type="InterPro" id="IPR058240">
    <property type="entry name" value="rSAM_sf"/>
</dbReference>
<dbReference type="InterPro" id="IPR013785">
    <property type="entry name" value="Aldolase_TIM"/>
</dbReference>
<dbReference type="OrthoDB" id="9782387at2"/>
<dbReference type="GO" id="GO:0051536">
    <property type="term" value="F:iron-sulfur cluster binding"/>
    <property type="evidence" value="ECO:0007669"/>
    <property type="project" value="UniProtKB-KW"/>
</dbReference>
<evidence type="ECO:0000256" key="1">
    <source>
        <dbReference type="ARBA" id="ARBA00001966"/>
    </source>
</evidence>
<evidence type="ECO:0000313" key="7">
    <source>
        <dbReference type="Proteomes" id="UP000053690"/>
    </source>
</evidence>
<evidence type="ECO:0000256" key="3">
    <source>
        <dbReference type="ARBA" id="ARBA00022723"/>
    </source>
</evidence>
<dbReference type="InterPro" id="IPR050377">
    <property type="entry name" value="Radical_SAM_PqqE_MftC-like"/>
</dbReference>
<dbReference type="Gene3D" id="3.20.20.70">
    <property type="entry name" value="Aldolase class I"/>
    <property type="match status" value="1"/>
</dbReference>
<dbReference type="InterPro" id="IPR007197">
    <property type="entry name" value="rSAM"/>
</dbReference>
<comment type="cofactor">
    <cofactor evidence="1">
        <name>[4Fe-4S] cluster</name>
        <dbReference type="ChEBI" id="CHEBI:49883"/>
    </cofactor>
</comment>
<comment type="caution">
    <text evidence="6">The sequence shown here is derived from an EMBL/GenBank/DDBJ whole genome shotgun (WGS) entry which is preliminary data.</text>
</comment>
<dbReference type="GO" id="GO:0003824">
    <property type="term" value="F:catalytic activity"/>
    <property type="evidence" value="ECO:0007669"/>
    <property type="project" value="InterPro"/>
</dbReference>
<dbReference type="AlphaFoldDB" id="A0A0X3TVU1"/>
<keyword evidence="7" id="KW-1185">Reference proteome</keyword>
<dbReference type="STRING" id="1685378.AVO44_06515"/>
<evidence type="ECO:0000256" key="4">
    <source>
        <dbReference type="ARBA" id="ARBA00023004"/>
    </source>
</evidence>
<dbReference type="RefSeq" id="WP_068334311.1">
    <property type="nucleotide sequence ID" value="NZ_LQBP01000003.1"/>
</dbReference>
<keyword evidence="5" id="KW-0411">Iron-sulfur</keyword>
<dbReference type="SFLD" id="SFLDS00029">
    <property type="entry name" value="Radical_SAM"/>
    <property type="match status" value="1"/>
</dbReference>
<name>A0A0X3TVU1_9RHOB</name>
<keyword evidence="2" id="KW-0949">S-adenosyl-L-methionine</keyword>
<dbReference type="Proteomes" id="UP000053690">
    <property type="component" value="Unassembled WGS sequence"/>
</dbReference>
<organism evidence="6 7">
    <name type="scientific">Ruegeria profundi</name>
    <dbReference type="NCBI Taxonomy" id="1685378"/>
    <lineage>
        <taxon>Bacteria</taxon>
        <taxon>Pseudomonadati</taxon>
        <taxon>Pseudomonadota</taxon>
        <taxon>Alphaproteobacteria</taxon>
        <taxon>Rhodobacterales</taxon>
        <taxon>Roseobacteraceae</taxon>
        <taxon>Ruegeria</taxon>
    </lineage>
</organism>
<dbReference type="GO" id="GO:0046872">
    <property type="term" value="F:metal ion binding"/>
    <property type="evidence" value="ECO:0007669"/>
    <property type="project" value="UniProtKB-KW"/>
</dbReference>
<dbReference type="SUPFAM" id="SSF102114">
    <property type="entry name" value="Radical SAM enzymes"/>
    <property type="match status" value="1"/>
</dbReference>
<protein>
    <submittedName>
        <fullName evidence="6">Uncharacterized protein</fullName>
    </submittedName>
</protein>
<evidence type="ECO:0000256" key="2">
    <source>
        <dbReference type="ARBA" id="ARBA00022691"/>
    </source>
</evidence>
<keyword evidence="4" id="KW-0408">Iron</keyword>